<dbReference type="Pfam" id="PF01381">
    <property type="entry name" value="HTH_3"/>
    <property type="match status" value="1"/>
</dbReference>
<dbReference type="GO" id="GO:0003677">
    <property type="term" value="F:DNA binding"/>
    <property type="evidence" value="ECO:0007669"/>
    <property type="project" value="InterPro"/>
</dbReference>
<evidence type="ECO:0000313" key="3">
    <source>
        <dbReference type="Proteomes" id="UP000430519"/>
    </source>
</evidence>
<dbReference type="SMART" id="SM00530">
    <property type="entry name" value="HTH_XRE"/>
    <property type="match status" value="1"/>
</dbReference>
<evidence type="ECO:0000313" key="2">
    <source>
        <dbReference type="EMBL" id="MXV21779.1"/>
    </source>
</evidence>
<sequence length="74" mass="8192">MNVNDVIRATVRRTLDERGMTQTELATRLGVTPQALSRTLTERGKPAGLWQSILDELGLELVVRVKAATDDSTR</sequence>
<dbReference type="CDD" id="cd00093">
    <property type="entry name" value="HTH_XRE"/>
    <property type="match status" value="1"/>
</dbReference>
<name>A0A6I4YHC7_9DEIO</name>
<organism evidence="2 3">
    <name type="scientific">Deinococcus xianganensis</name>
    <dbReference type="NCBI Taxonomy" id="1507289"/>
    <lineage>
        <taxon>Bacteria</taxon>
        <taxon>Thermotogati</taxon>
        <taxon>Deinococcota</taxon>
        <taxon>Deinococci</taxon>
        <taxon>Deinococcales</taxon>
        <taxon>Deinococcaceae</taxon>
        <taxon>Deinococcus</taxon>
    </lineage>
</organism>
<dbReference type="Gene3D" id="1.10.260.40">
    <property type="entry name" value="lambda repressor-like DNA-binding domains"/>
    <property type="match status" value="1"/>
</dbReference>
<dbReference type="AlphaFoldDB" id="A0A6I4YHC7"/>
<evidence type="ECO:0000259" key="1">
    <source>
        <dbReference type="PROSITE" id="PS50943"/>
    </source>
</evidence>
<keyword evidence="3" id="KW-1185">Reference proteome</keyword>
<accession>A0A6I4YHC7</accession>
<dbReference type="Proteomes" id="UP000430519">
    <property type="component" value="Unassembled WGS sequence"/>
</dbReference>
<reference evidence="2 3" key="1">
    <citation type="submission" date="2019-11" db="EMBL/GenBank/DDBJ databases">
        <title>Genome sequence of Deinococcus xianganensis Y35, AI-2 producing algicidal bacterium, isolated from lake water.</title>
        <authorList>
            <person name="Li Y."/>
        </authorList>
    </citation>
    <scope>NUCLEOTIDE SEQUENCE [LARGE SCALE GENOMIC DNA]</scope>
    <source>
        <strain evidence="2 3">Y35</strain>
    </source>
</reference>
<dbReference type="InterPro" id="IPR010982">
    <property type="entry name" value="Lambda_DNA-bd_dom_sf"/>
</dbReference>
<proteinExistence type="predicted"/>
<gene>
    <name evidence="2" type="ORF">GLX28_19345</name>
</gene>
<comment type="caution">
    <text evidence="2">The sequence shown here is derived from an EMBL/GenBank/DDBJ whole genome shotgun (WGS) entry which is preliminary data.</text>
</comment>
<dbReference type="SUPFAM" id="SSF47413">
    <property type="entry name" value="lambda repressor-like DNA-binding domains"/>
    <property type="match status" value="1"/>
</dbReference>
<dbReference type="InterPro" id="IPR001387">
    <property type="entry name" value="Cro/C1-type_HTH"/>
</dbReference>
<dbReference type="RefSeq" id="WP_160982254.1">
    <property type="nucleotide sequence ID" value="NZ_WVHK01000131.1"/>
</dbReference>
<protein>
    <submittedName>
        <fullName evidence="2">Helix-turn-helix domain-containing protein</fullName>
    </submittedName>
</protein>
<dbReference type="EMBL" id="WVHK01000131">
    <property type="protein sequence ID" value="MXV21779.1"/>
    <property type="molecule type" value="Genomic_DNA"/>
</dbReference>
<feature type="domain" description="HTH cro/C1-type" evidence="1">
    <location>
        <begin position="11"/>
        <end position="64"/>
    </location>
</feature>
<dbReference type="PROSITE" id="PS50943">
    <property type="entry name" value="HTH_CROC1"/>
    <property type="match status" value="1"/>
</dbReference>